<dbReference type="SUPFAM" id="SSF51338">
    <property type="entry name" value="Composite domain of metallo-dependent hydrolases"/>
    <property type="match status" value="1"/>
</dbReference>
<dbReference type="InterPro" id="IPR050287">
    <property type="entry name" value="MTA/SAH_deaminase"/>
</dbReference>
<gene>
    <name evidence="3" type="ORF">FSARC_8530</name>
</gene>
<dbReference type="Gene3D" id="3.20.20.140">
    <property type="entry name" value="Metal-dependent hydrolases"/>
    <property type="match status" value="1"/>
</dbReference>
<dbReference type="InterPro" id="IPR011059">
    <property type="entry name" value="Metal-dep_hydrolase_composite"/>
</dbReference>
<evidence type="ECO:0000259" key="2">
    <source>
        <dbReference type="Pfam" id="PF01979"/>
    </source>
</evidence>
<name>A0A8H4X751_9HYPO</name>
<organism evidence="3 4">
    <name type="scientific">Fusarium sarcochroum</name>
    <dbReference type="NCBI Taxonomy" id="1208366"/>
    <lineage>
        <taxon>Eukaryota</taxon>
        <taxon>Fungi</taxon>
        <taxon>Dikarya</taxon>
        <taxon>Ascomycota</taxon>
        <taxon>Pezizomycotina</taxon>
        <taxon>Sordariomycetes</taxon>
        <taxon>Hypocreomycetidae</taxon>
        <taxon>Hypocreales</taxon>
        <taxon>Nectriaceae</taxon>
        <taxon>Fusarium</taxon>
        <taxon>Fusarium lateritium species complex</taxon>
    </lineage>
</organism>
<dbReference type="PANTHER" id="PTHR43794">
    <property type="entry name" value="AMINOHYDROLASE SSNA-RELATED"/>
    <property type="match status" value="1"/>
</dbReference>
<feature type="domain" description="Amidohydrolase-related" evidence="2">
    <location>
        <begin position="20"/>
        <end position="107"/>
    </location>
</feature>
<evidence type="ECO:0000313" key="4">
    <source>
        <dbReference type="Proteomes" id="UP000622797"/>
    </source>
</evidence>
<evidence type="ECO:0000313" key="3">
    <source>
        <dbReference type="EMBL" id="KAF4963481.1"/>
    </source>
</evidence>
<reference evidence="3" key="1">
    <citation type="journal article" date="2020" name="BMC Genomics">
        <title>Correction to: Identification and distribution of gene clusters required for synthesis of sphingolipid metabolism inhibitors in diverse species of the filamentous fungus Fusarium.</title>
        <authorList>
            <person name="Kim H.S."/>
            <person name="Lohmar J.M."/>
            <person name="Busman M."/>
            <person name="Brown D.W."/>
            <person name="Naumann T.A."/>
            <person name="Divon H.H."/>
            <person name="Lysoe E."/>
            <person name="Uhlig S."/>
            <person name="Proctor R.H."/>
        </authorList>
    </citation>
    <scope>NUCLEOTIDE SEQUENCE</scope>
    <source>
        <strain evidence="3">NRRL 20472</strain>
    </source>
</reference>
<protein>
    <recommendedName>
        <fullName evidence="2">Amidohydrolase-related domain-containing protein</fullName>
    </recommendedName>
</protein>
<proteinExistence type="predicted"/>
<comment type="caution">
    <text evidence="3">The sequence shown here is derived from an EMBL/GenBank/DDBJ whole genome shotgun (WGS) entry which is preliminary data.</text>
</comment>
<dbReference type="Gene3D" id="2.30.40.10">
    <property type="entry name" value="Urease, subunit C, domain 1"/>
    <property type="match status" value="1"/>
</dbReference>
<dbReference type="PANTHER" id="PTHR43794:SF11">
    <property type="entry name" value="AMIDOHYDROLASE-RELATED DOMAIN-CONTAINING PROTEIN"/>
    <property type="match status" value="1"/>
</dbReference>
<sequence>MCVGPPVVFRDGLQGMDSVCSFGIDSHAISSSSLNEMRTGLQHARGINSTSHQKQGQLPRRVHHTTHEAFTMGNLGGARALCMEDQIGSIAVGKKADLVFFFFFLTFSPAMIAGAQQDPVMAIVLHSSIGDVEDVIVYGVLRKRNGKLLSLDAVTEWKDQAGEFVQRKTEESEISWNVAASKVLEMQKRFMDKLPRYDMAALQDTMVGMFGYKMAAGDEG</sequence>
<dbReference type="OrthoDB" id="194468at2759"/>
<dbReference type="Proteomes" id="UP000622797">
    <property type="component" value="Unassembled WGS sequence"/>
</dbReference>
<reference evidence="3" key="2">
    <citation type="submission" date="2020-05" db="EMBL/GenBank/DDBJ databases">
        <authorList>
            <person name="Kim H.-S."/>
            <person name="Proctor R.H."/>
            <person name="Brown D.W."/>
        </authorList>
    </citation>
    <scope>NUCLEOTIDE SEQUENCE</scope>
    <source>
        <strain evidence="3">NRRL 20472</strain>
    </source>
</reference>
<dbReference type="GO" id="GO:0016810">
    <property type="term" value="F:hydrolase activity, acting on carbon-nitrogen (but not peptide) bonds"/>
    <property type="evidence" value="ECO:0007669"/>
    <property type="project" value="InterPro"/>
</dbReference>
<accession>A0A8H4X751</accession>
<dbReference type="AlphaFoldDB" id="A0A8H4X751"/>
<dbReference type="InterPro" id="IPR006680">
    <property type="entry name" value="Amidohydro-rel"/>
</dbReference>
<dbReference type="EMBL" id="JABEXW010000471">
    <property type="protein sequence ID" value="KAF4963481.1"/>
    <property type="molecule type" value="Genomic_DNA"/>
</dbReference>
<dbReference type="Pfam" id="PF01979">
    <property type="entry name" value="Amidohydro_1"/>
    <property type="match status" value="1"/>
</dbReference>
<keyword evidence="1" id="KW-0378">Hydrolase</keyword>
<keyword evidence="4" id="KW-1185">Reference proteome</keyword>
<evidence type="ECO:0000256" key="1">
    <source>
        <dbReference type="ARBA" id="ARBA00022801"/>
    </source>
</evidence>